<evidence type="ECO:0000256" key="2">
    <source>
        <dbReference type="ARBA" id="ARBA00011245"/>
    </source>
</evidence>
<comment type="similarity">
    <text evidence="1">Belongs to the zinc-containing alcohol dehydrogenase family.</text>
</comment>
<dbReference type="Pfam" id="PF08240">
    <property type="entry name" value="ADH_N"/>
    <property type="match status" value="1"/>
</dbReference>
<keyword evidence="8" id="KW-1185">Reference proteome</keyword>
<dbReference type="InterPro" id="IPR047122">
    <property type="entry name" value="Trans-enoyl_RdTase-like"/>
</dbReference>
<dbReference type="InterPro" id="IPR020843">
    <property type="entry name" value="ER"/>
</dbReference>
<dbReference type="GO" id="GO:0016651">
    <property type="term" value="F:oxidoreductase activity, acting on NAD(P)H"/>
    <property type="evidence" value="ECO:0007669"/>
    <property type="project" value="InterPro"/>
</dbReference>
<dbReference type="SUPFAM" id="SSF51735">
    <property type="entry name" value="NAD(P)-binding Rossmann-fold domains"/>
    <property type="match status" value="1"/>
</dbReference>
<dbReference type="Gene3D" id="3.40.50.720">
    <property type="entry name" value="NAD(P)-binding Rossmann-like Domain"/>
    <property type="match status" value="1"/>
</dbReference>
<evidence type="ECO:0000313" key="7">
    <source>
        <dbReference type="EMBL" id="KAF2761847.1"/>
    </source>
</evidence>
<evidence type="ECO:0000313" key="8">
    <source>
        <dbReference type="Proteomes" id="UP000799437"/>
    </source>
</evidence>
<dbReference type="PANTHER" id="PTHR45348:SF1">
    <property type="entry name" value="TRANS-ENOYL REDUCTASE STHE"/>
    <property type="match status" value="1"/>
</dbReference>
<dbReference type="SUPFAM" id="SSF50129">
    <property type="entry name" value="GroES-like"/>
    <property type="match status" value="1"/>
</dbReference>
<protein>
    <submittedName>
        <fullName evidence="7">Alcohol dehydrogenase GroES-like domain-containing protein</fullName>
    </submittedName>
</protein>
<dbReference type="Proteomes" id="UP000799437">
    <property type="component" value="Unassembled WGS sequence"/>
</dbReference>
<keyword evidence="5" id="KW-0560">Oxidoreductase</keyword>
<dbReference type="SMART" id="SM00829">
    <property type="entry name" value="PKS_ER"/>
    <property type="match status" value="1"/>
</dbReference>
<evidence type="ECO:0000256" key="1">
    <source>
        <dbReference type="ARBA" id="ARBA00008072"/>
    </source>
</evidence>
<reference evidence="7" key="1">
    <citation type="journal article" date="2020" name="Stud. Mycol.">
        <title>101 Dothideomycetes genomes: a test case for predicting lifestyles and emergence of pathogens.</title>
        <authorList>
            <person name="Haridas S."/>
            <person name="Albert R."/>
            <person name="Binder M."/>
            <person name="Bloem J."/>
            <person name="Labutti K."/>
            <person name="Salamov A."/>
            <person name="Andreopoulos B."/>
            <person name="Baker S."/>
            <person name="Barry K."/>
            <person name="Bills G."/>
            <person name="Bluhm B."/>
            <person name="Cannon C."/>
            <person name="Castanera R."/>
            <person name="Culley D."/>
            <person name="Daum C."/>
            <person name="Ezra D."/>
            <person name="Gonzalez J."/>
            <person name="Henrissat B."/>
            <person name="Kuo A."/>
            <person name="Liang C."/>
            <person name="Lipzen A."/>
            <person name="Lutzoni F."/>
            <person name="Magnuson J."/>
            <person name="Mondo S."/>
            <person name="Nolan M."/>
            <person name="Ohm R."/>
            <person name="Pangilinan J."/>
            <person name="Park H.-J."/>
            <person name="Ramirez L."/>
            <person name="Alfaro M."/>
            <person name="Sun H."/>
            <person name="Tritt A."/>
            <person name="Yoshinaga Y."/>
            <person name="Zwiers L.-H."/>
            <person name="Turgeon B."/>
            <person name="Goodwin S."/>
            <person name="Spatafora J."/>
            <person name="Crous P."/>
            <person name="Grigoriev I."/>
        </authorList>
    </citation>
    <scope>NUCLEOTIDE SEQUENCE</scope>
    <source>
        <strain evidence="7">CBS 121739</strain>
    </source>
</reference>
<dbReference type="InterPro" id="IPR013154">
    <property type="entry name" value="ADH-like_N"/>
</dbReference>
<proteinExistence type="inferred from homology"/>
<name>A0A6A6WJA7_9PEZI</name>
<evidence type="ECO:0000259" key="6">
    <source>
        <dbReference type="SMART" id="SM00829"/>
    </source>
</evidence>
<organism evidence="7 8">
    <name type="scientific">Pseudovirgaria hyperparasitica</name>
    <dbReference type="NCBI Taxonomy" id="470096"/>
    <lineage>
        <taxon>Eukaryota</taxon>
        <taxon>Fungi</taxon>
        <taxon>Dikarya</taxon>
        <taxon>Ascomycota</taxon>
        <taxon>Pezizomycotina</taxon>
        <taxon>Dothideomycetes</taxon>
        <taxon>Dothideomycetes incertae sedis</taxon>
        <taxon>Acrospermales</taxon>
        <taxon>Acrospermaceae</taxon>
        <taxon>Pseudovirgaria</taxon>
    </lineage>
</organism>
<dbReference type="CDD" id="cd08249">
    <property type="entry name" value="enoyl_reductase_like"/>
    <property type="match status" value="1"/>
</dbReference>
<dbReference type="OrthoDB" id="48317at2759"/>
<accession>A0A6A6WJA7</accession>
<sequence>MAAHIMECLIQSSDGTRKPIVSQTHAIPQIRKPHDVLVRVAAVALNPTDFKSPESNPKPGAIIGCDFTGTVVSTGSSTEGLQVGQRVCGFVHGSNPGNPDIGSFAEFLVADSRLLIKVPDTWSDKEAAALGGVGWGTVALAIEKSLQLAGRPSNAEMNLRADGKRPVVLVSGGATATGTMACQLLASAGCDPIATVSPANSTLVKSYGAVSTIDYTAPSCGDTIKEQTKGTLRYAIDCITSPESVATCFEALGRAGARISALDHIPDAWRTRKAVKIDFPLGYTLFGSEVQLQGAYHRDADHTKMELGQRWRDEVQQLVDHGQLKCHPPRELSNEPHGRWESIIQGLEMLKAGEVHAQKLVVRLM</sequence>
<keyword evidence="4" id="KW-0521">NADP</keyword>
<dbReference type="AlphaFoldDB" id="A0A6A6WJA7"/>
<evidence type="ECO:0000256" key="3">
    <source>
        <dbReference type="ARBA" id="ARBA00022741"/>
    </source>
</evidence>
<feature type="domain" description="Enoyl reductase (ER)" evidence="6">
    <location>
        <begin position="15"/>
        <end position="362"/>
    </location>
</feature>
<dbReference type="InterPro" id="IPR011032">
    <property type="entry name" value="GroES-like_sf"/>
</dbReference>
<comment type="subunit">
    <text evidence="2">Monomer.</text>
</comment>
<dbReference type="Gene3D" id="3.90.180.10">
    <property type="entry name" value="Medium-chain alcohol dehydrogenases, catalytic domain"/>
    <property type="match status" value="1"/>
</dbReference>
<dbReference type="GeneID" id="54490021"/>
<dbReference type="RefSeq" id="XP_033604298.1">
    <property type="nucleotide sequence ID" value="XM_033748967.1"/>
</dbReference>
<keyword evidence="3" id="KW-0547">Nucleotide-binding</keyword>
<evidence type="ECO:0000256" key="5">
    <source>
        <dbReference type="ARBA" id="ARBA00023002"/>
    </source>
</evidence>
<dbReference type="InterPro" id="IPR036291">
    <property type="entry name" value="NAD(P)-bd_dom_sf"/>
</dbReference>
<evidence type="ECO:0000256" key="4">
    <source>
        <dbReference type="ARBA" id="ARBA00022857"/>
    </source>
</evidence>
<dbReference type="EMBL" id="ML996566">
    <property type="protein sequence ID" value="KAF2761847.1"/>
    <property type="molecule type" value="Genomic_DNA"/>
</dbReference>
<dbReference type="Pfam" id="PF00107">
    <property type="entry name" value="ADH_zinc_N"/>
    <property type="match status" value="1"/>
</dbReference>
<gene>
    <name evidence="7" type="ORF">EJ05DRAFT_530369</name>
</gene>
<dbReference type="InterPro" id="IPR013149">
    <property type="entry name" value="ADH-like_C"/>
</dbReference>
<dbReference type="GO" id="GO:0000166">
    <property type="term" value="F:nucleotide binding"/>
    <property type="evidence" value="ECO:0007669"/>
    <property type="project" value="UniProtKB-KW"/>
</dbReference>
<dbReference type="PANTHER" id="PTHR45348">
    <property type="entry name" value="HYPOTHETICAL OXIDOREDUCTASE (EUROFUNG)"/>
    <property type="match status" value="1"/>
</dbReference>